<dbReference type="Proteomes" id="UP000183868">
    <property type="component" value="Chromosome"/>
</dbReference>
<organism evidence="1 2">
    <name type="scientific">Caldithrix abyssi DSM 13497</name>
    <dbReference type="NCBI Taxonomy" id="880073"/>
    <lineage>
        <taxon>Bacteria</taxon>
        <taxon>Pseudomonadati</taxon>
        <taxon>Calditrichota</taxon>
        <taxon>Calditrichia</taxon>
        <taxon>Calditrichales</taxon>
        <taxon>Calditrichaceae</taxon>
        <taxon>Caldithrix</taxon>
    </lineage>
</organism>
<name>A0A1J1C6E8_CALAY</name>
<dbReference type="KEGG" id="caby:Cabys_713"/>
<protein>
    <submittedName>
        <fullName evidence="1">Uncharacterized protein</fullName>
    </submittedName>
</protein>
<proteinExistence type="predicted"/>
<dbReference type="EMBL" id="CP018099">
    <property type="protein sequence ID" value="APF17464.1"/>
    <property type="molecule type" value="Genomic_DNA"/>
</dbReference>
<sequence length="38" mass="4612">MIFFPKILIFAEFFFPQTTFYVGIKKKEEVHEINILEC</sequence>
<evidence type="ECO:0000313" key="1">
    <source>
        <dbReference type="EMBL" id="APF17464.1"/>
    </source>
</evidence>
<evidence type="ECO:0000313" key="2">
    <source>
        <dbReference type="Proteomes" id="UP000183868"/>
    </source>
</evidence>
<reference evidence="1 2" key="1">
    <citation type="submission" date="2016-11" db="EMBL/GenBank/DDBJ databases">
        <title>Genomic analysis of Caldithrix abyssi and proposal of a novel bacterial phylum Caldithrichaeota.</title>
        <authorList>
            <person name="Kublanov I."/>
            <person name="Sigalova O."/>
            <person name="Gavrilov S."/>
            <person name="Lebedinsky A."/>
            <person name="Ivanova N."/>
            <person name="Daum C."/>
            <person name="Reddy T."/>
            <person name="Klenk H.P."/>
            <person name="Goker M."/>
            <person name="Reva O."/>
            <person name="Miroshnichenko M."/>
            <person name="Kyprides N."/>
            <person name="Woyke T."/>
            <person name="Gelfand M."/>
        </authorList>
    </citation>
    <scope>NUCLEOTIDE SEQUENCE [LARGE SCALE GENOMIC DNA]</scope>
    <source>
        <strain evidence="1 2">LF13</strain>
    </source>
</reference>
<dbReference type="AlphaFoldDB" id="A0A1J1C6E8"/>
<gene>
    <name evidence="1" type="ORF">Cabys_713</name>
</gene>
<accession>A0A1J1C6E8</accession>